<dbReference type="FunFam" id="3.40.50.300:FF:000395">
    <property type="entry name" value="Replication factor C subunit 1"/>
    <property type="match status" value="1"/>
</dbReference>
<feature type="compositionally biased region" description="Basic residues" evidence="17">
    <location>
        <begin position="1292"/>
        <end position="1301"/>
    </location>
</feature>
<feature type="compositionally biased region" description="Basic and acidic residues" evidence="17">
    <location>
        <begin position="444"/>
        <end position="461"/>
    </location>
</feature>
<gene>
    <name evidence="19" type="ORF">KPH14_008271</name>
</gene>
<dbReference type="GO" id="GO:0003677">
    <property type="term" value="F:DNA binding"/>
    <property type="evidence" value="ECO:0007669"/>
    <property type="project" value="UniProtKB-KW"/>
</dbReference>
<sequence length="1301" mass="146180">MESLCFDFSSKTLTLKKTSIPKPGPNDVRIKVAYSGICGTDLHILEGAFPCKQNGPLVLGHEFAGIVDEVGSAVTNFKVGQRVAVDPNSGCHKCHDCHVGNYHFCRTGGLRNTIGIFRDGGWATHALVPESQVFLIPDEVKMHQAALAEPLSCLAHGLKKIGTIHVGYDTLIIGAGIIGLLWSCLLHLHGLRNTVTVSEPQEKRRKMISNLGLNYKIKEPSQLKNDEFDLIVDCSGSGPAMESAIRLLKPGGCLCIFGAANPNAKMTIEPYQVFKKELSIVGVNINPHTFPRSLCLLQAMSDQYLDYEKLGIKVYTLSQYCEAFEALKRGDVSKAFTKKNNRHHVLSDSDDEVEKKLHDKSPKFRQKSTNNDPKVLHDKDQKPEKTITSAEMFGKKPVQREAAPKIRKKLQKMEAEVHDDEDFEATLNQLDTSKIEEEFLKNHKDKHAEKHDKNKIHDQTGNKESIVLNKEKKHDVSIEDKKSPKKQIKKEDEFSSKKEFSLNSEKHNTNTMKQTPKKLSKRATNSSAVEIEPKKSKKENVHNSSSISDEYEEGIQRKKHGSALYQKYLQRGGARHPGSKKIPEGAEYCLAGLSFLITGVLDSLEREEAEELITKYGGRVMQQVSRKTDYVIVGDEPGPAKIAKANELNIKKISEDDLLEMIRTRPKGRAEDVKQSRARSKEKRTHESPEADYSVMSKPQISMKKTPTKPVKKETEESVKEVQSLQTDKDSKIVPDNPPTTTKGCEALVEKYRPKTMKQLIGQQGDKSPAKKLYNWLLNWYKNQNGHVKHTKPSPWAKNDDGAFFKAALLSGSPGIGKTTTAQVLCNDLGFDLLEFNASDTRSKRLLKEEVSEILSNTTMKSYLTNQKEKEKVKPVLLMDEVDGMAGNEDRGGLQELISLIKTTDIPIVCICNDRNNPKMRTLANYTFDLRFQKPKLEHIRGAMKSICYKENIKISTEQLDRLIESTNYDIRQVINHLALVVDKPGTQEQTEGRRINKDLKLGPWDIVRKVFSSEEHKNMSINDKSDLFFHDYNIAPLFVQENYLSVLPEAPKNQLLERVVQSAESIALGDIVEKEIRNNNSWSLLPVQAMYSSVIPGTMMSGHIKSQINFPSWLGRNSKRNKFDRLLQEITVHARLTTGASKEAINLDYLKYLRDAIIRPLIANGTEGVNEAVSVMTSYHLLREDLDSLVEISLWPGQRNPLQAVDSKVLATFTRTYNKSSGAVPYIINATKGNKNTESSQEEFIDETTEGVINSDEDEDNIDTDKMIKAKKPTVKKKAESNSQKSEKPAKRGRGGSKKK</sequence>
<dbReference type="SMART" id="SM00829">
    <property type="entry name" value="PKS_ER"/>
    <property type="match status" value="1"/>
</dbReference>
<evidence type="ECO:0000313" key="19">
    <source>
        <dbReference type="EMBL" id="KAK2579319.1"/>
    </source>
</evidence>
<dbReference type="InterPro" id="IPR036420">
    <property type="entry name" value="BRCT_dom_sf"/>
</dbReference>
<dbReference type="Gene3D" id="1.10.8.60">
    <property type="match status" value="1"/>
</dbReference>
<comment type="cofactor">
    <cofactor evidence="1">
        <name>Zn(2+)</name>
        <dbReference type="ChEBI" id="CHEBI:29105"/>
    </cofactor>
</comment>
<dbReference type="InterPro" id="IPR011032">
    <property type="entry name" value="GroES-like_sf"/>
</dbReference>
<protein>
    <recommendedName>
        <fullName evidence="4">Replication factor C subunit 1</fullName>
    </recommendedName>
    <alternativeName>
        <fullName evidence="15">Activator 1 140 kDa subunit</fullName>
    </alternativeName>
    <alternativeName>
        <fullName evidence="16">Activator 1 subunit 1</fullName>
    </alternativeName>
    <alternativeName>
        <fullName evidence="14">Replication factor C large subunit</fullName>
    </alternativeName>
</protein>
<dbReference type="InterPro" id="IPR003593">
    <property type="entry name" value="AAA+_ATPase"/>
</dbReference>
<keyword evidence="6" id="KW-0235">DNA replication</keyword>
<dbReference type="CDD" id="cd00009">
    <property type="entry name" value="AAA"/>
    <property type="match status" value="1"/>
</dbReference>
<reference evidence="19" key="1">
    <citation type="submission" date="2021-08" db="EMBL/GenBank/DDBJ databases">
        <authorList>
            <person name="Misof B."/>
            <person name="Oliver O."/>
            <person name="Podsiadlowski L."/>
            <person name="Donath A."/>
            <person name="Peters R."/>
            <person name="Mayer C."/>
            <person name="Rust J."/>
            <person name="Gunkel S."/>
            <person name="Lesny P."/>
            <person name="Martin S."/>
            <person name="Oeyen J.P."/>
            <person name="Petersen M."/>
            <person name="Panagiotis P."/>
            <person name="Wilbrandt J."/>
            <person name="Tanja T."/>
        </authorList>
    </citation>
    <scope>NUCLEOTIDE SEQUENCE</scope>
    <source>
        <strain evidence="19">GBR_01_08_01A</strain>
        <tissue evidence="19">Thorax + abdomen</tissue>
    </source>
</reference>
<dbReference type="Gene3D" id="1.20.272.10">
    <property type="match status" value="1"/>
</dbReference>
<dbReference type="InterPro" id="IPR001357">
    <property type="entry name" value="BRCT_dom"/>
</dbReference>
<feature type="compositionally biased region" description="Basic and acidic residues" evidence="17">
    <location>
        <begin position="531"/>
        <end position="541"/>
    </location>
</feature>
<dbReference type="GO" id="GO:0003689">
    <property type="term" value="F:DNA clamp loader activity"/>
    <property type="evidence" value="ECO:0007669"/>
    <property type="project" value="InterPro"/>
</dbReference>
<evidence type="ECO:0000256" key="1">
    <source>
        <dbReference type="ARBA" id="ARBA00001947"/>
    </source>
</evidence>
<feature type="domain" description="BRCT" evidence="18">
    <location>
        <begin position="585"/>
        <end position="665"/>
    </location>
</feature>
<dbReference type="InterPro" id="IPR002328">
    <property type="entry name" value="ADH_Zn_CS"/>
</dbReference>
<dbReference type="SUPFAM" id="SSF50129">
    <property type="entry name" value="GroES-like"/>
    <property type="match status" value="1"/>
</dbReference>
<evidence type="ECO:0000259" key="18">
    <source>
        <dbReference type="PROSITE" id="PS50172"/>
    </source>
</evidence>
<keyword evidence="11" id="KW-0560">Oxidoreductase</keyword>
<feature type="compositionally biased region" description="Basic and acidic residues" evidence="17">
    <location>
        <begin position="1278"/>
        <end position="1291"/>
    </location>
</feature>
<dbReference type="CDD" id="cd17752">
    <property type="entry name" value="BRCT_RFC1"/>
    <property type="match status" value="1"/>
</dbReference>
<evidence type="ECO:0000256" key="5">
    <source>
        <dbReference type="ARBA" id="ARBA00022553"/>
    </source>
</evidence>
<dbReference type="GO" id="GO:0005634">
    <property type="term" value="C:nucleus"/>
    <property type="evidence" value="ECO:0007669"/>
    <property type="project" value="UniProtKB-SubCell"/>
</dbReference>
<evidence type="ECO:0000256" key="2">
    <source>
        <dbReference type="ARBA" id="ARBA00004123"/>
    </source>
</evidence>
<dbReference type="SUPFAM" id="SSF52113">
    <property type="entry name" value="BRCT domain"/>
    <property type="match status" value="1"/>
</dbReference>
<dbReference type="Pfam" id="PF00004">
    <property type="entry name" value="AAA"/>
    <property type="match status" value="1"/>
</dbReference>
<dbReference type="GO" id="GO:0006260">
    <property type="term" value="P:DNA replication"/>
    <property type="evidence" value="ECO:0007669"/>
    <property type="project" value="UniProtKB-KW"/>
</dbReference>
<evidence type="ECO:0000313" key="20">
    <source>
        <dbReference type="Proteomes" id="UP001258017"/>
    </source>
</evidence>
<dbReference type="PROSITE" id="PS00059">
    <property type="entry name" value="ADH_ZINC"/>
    <property type="match status" value="1"/>
</dbReference>
<dbReference type="InterPro" id="IPR027417">
    <property type="entry name" value="P-loop_NTPase"/>
</dbReference>
<dbReference type="FunFam" id="3.40.50.10190:FF:000001">
    <property type="entry name" value="Replication factor C subunit 1"/>
    <property type="match status" value="1"/>
</dbReference>
<evidence type="ECO:0000256" key="16">
    <source>
        <dbReference type="ARBA" id="ARBA00080382"/>
    </source>
</evidence>
<evidence type="ECO:0000256" key="6">
    <source>
        <dbReference type="ARBA" id="ARBA00022705"/>
    </source>
</evidence>
<dbReference type="GO" id="GO:0005524">
    <property type="term" value="F:ATP binding"/>
    <property type="evidence" value="ECO:0007669"/>
    <property type="project" value="UniProtKB-KW"/>
</dbReference>
<dbReference type="Pfam" id="PF08240">
    <property type="entry name" value="ADH_N"/>
    <property type="match status" value="1"/>
</dbReference>
<organism evidence="19 20">
    <name type="scientific">Odynerus spinipes</name>
    <dbReference type="NCBI Taxonomy" id="1348599"/>
    <lineage>
        <taxon>Eukaryota</taxon>
        <taxon>Metazoa</taxon>
        <taxon>Ecdysozoa</taxon>
        <taxon>Arthropoda</taxon>
        <taxon>Hexapoda</taxon>
        <taxon>Insecta</taxon>
        <taxon>Pterygota</taxon>
        <taxon>Neoptera</taxon>
        <taxon>Endopterygota</taxon>
        <taxon>Hymenoptera</taxon>
        <taxon>Apocrita</taxon>
        <taxon>Aculeata</taxon>
        <taxon>Vespoidea</taxon>
        <taxon>Vespidae</taxon>
        <taxon>Eumeninae</taxon>
        <taxon>Odynerus</taxon>
    </lineage>
</organism>
<evidence type="ECO:0000256" key="8">
    <source>
        <dbReference type="ARBA" id="ARBA00022741"/>
    </source>
</evidence>
<evidence type="ECO:0000256" key="15">
    <source>
        <dbReference type="ARBA" id="ARBA00078526"/>
    </source>
</evidence>
<dbReference type="Gene3D" id="3.40.50.10190">
    <property type="entry name" value="BRCT domain"/>
    <property type="match status" value="1"/>
</dbReference>
<reference evidence="19" key="2">
    <citation type="journal article" date="2023" name="Commun. Biol.">
        <title>Intrasexual cuticular hydrocarbon dimorphism in a wasp sheds light on hydrocarbon biosynthesis genes in Hymenoptera.</title>
        <authorList>
            <person name="Moris V.C."/>
            <person name="Podsiadlowski L."/>
            <person name="Martin S."/>
            <person name="Oeyen J.P."/>
            <person name="Donath A."/>
            <person name="Petersen M."/>
            <person name="Wilbrandt J."/>
            <person name="Misof B."/>
            <person name="Liedtke D."/>
            <person name="Thamm M."/>
            <person name="Scheiner R."/>
            <person name="Schmitt T."/>
            <person name="Niehuis O."/>
        </authorList>
    </citation>
    <scope>NUCLEOTIDE SEQUENCE</scope>
    <source>
        <strain evidence="19">GBR_01_08_01A</strain>
    </source>
</reference>
<feature type="compositionally biased region" description="Basic and acidic residues" evidence="17">
    <location>
        <begin position="469"/>
        <end position="482"/>
    </location>
</feature>
<evidence type="ECO:0000256" key="4">
    <source>
        <dbReference type="ARBA" id="ARBA00020401"/>
    </source>
</evidence>
<evidence type="ECO:0000256" key="10">
    <source>
        <dbReference type="ARBA" id="ARBA00022840"/>
    </source>
</evidence>
<feature type="compositionally biased region" description="Basic and acidic residues" evidence="17">
    <location>
        <begin position="711"/>
        <end position="720"/>
    </location>
</feature>
<feature type="compositionally biased region" description="Basic and acidic residues" evidence="17">
    <location>
        <begin position="489"/>
        <end position="508"/>
    </location>
</feature>
<keyword evidence="5" id="KW-0597">Phosphoprotein</keyword>
<feature type="region of interest" description="Disordered" evidence="17">
    <location>
        <begin position="663"/>
        <end position="743"/>
    </location>
</feature>
<feature type="compositionally biased region" description="Acidic residues" evidence="17">
    <location>
        <begin position="1241"/>
        <end position="1263"/>
    </location>
</feature>
<dbReference type="InterPro" id="IPR003959">
    <property type="entry name" value="ATPase_AAA_core"/>
</dbReference>
<dbReference type="SUPFAM" id="SSF48019">
    <property type="entry name" value="post-AAA+ oligomerization domain-like"/>
    <property type="match status" value="1"/>
</dbReference>
<keyword evidence="13" id="KW-0539">Nucleus</keyword>
<evidence type="ECO:0000256" key="17">
    <source>
        <dbReference type="SAM" id="MobiDB-lite"/>
    </source>
</evidence>
<keyword evidence="8" id="KW-0547">Nucleotide-binding</keyword>
<keyword evidence="20" id="KW-1185">Reference proteome</keyword>
<dbReference type="Gene3D" id="3.90.180.10">
    <property type="entry name" value="Medium-chain alcohol dehydrogenases, catalytic domain"/>
    <property type="match status" value="1"/>
</dbReference>
<comment type="similarity">
    <text evidence="3">Belongs to the activator 1 large subunit family.</text>
</comment>
<dbReference type="Pfam" id="PF00533">
    <property type="entry name" value="BRCT"/>
    <property type="match status" value="1"/>
</dbReference>
<evidence type="ECO:0000256" key="14">
    <source>
        <dbReference type="ARBA" id="ARBA00076017"/>
    </source>
</evidence>
<dbReference type="PANTHER" id="PTHR23389">
    <property type="entry name" value="CHROMOSOME TRANSMISSION FIDELITY FACTOR 18"/>
    <property type="match status" value="1"/>
</dbReference>
<keyword evidence="7" id="KW-0479">Metal-binding</keyword>
<dbReference type="InterPro" id="IPR031640">
    <property type="entry name" value="Glu_dehyd_C"/>
</dbReference>
<dbReference type="Proteomes" id="UP001258017">
    <property type="component" value="Unassembled WGS sequence"/>
</dbReference>
<dbReference type="InterPro" id="IPR008921">
    <property type="entry name" value="DNA_pol3_clamp-load_cplx_C"/>
</dbReference>
<proteinExistence type="inferred from homology"/>
<evidence type="ECO:0000256" key="11">
    <source>
        <dbReference type="ARBA" id="ARBA00023002"/>
    </source>
</evidence>
<dbReference type="SMART" id="SM00382">
    <property type="entry name" value="AAA"/>
    <property type="match status" value="1"/>
</dbReference>
<keyword evidence="9" id="KW-0862">Zinc</keyword>
<comment type="subcellular location">
    <subcellularLocation>
        <location evidence="2">Nucleus</location>
    </subcellularLocation>
</comment>
<evidence type="ECO:0000256" key="3">
    <source>
        <dbReference type="ARBA" id="ARBA00006116"/>
    </source>
</evidence>
<feature type="compositionally biased region" description="Basic and acidic residues" evidence="17">
    <location>
        <begin position="663"/>
        <end position="675"/>
    </location>
</feature>
<feature type="region of interest" description="Disordered" evidence="17">
    <location>
        <begin position="347"/>
        <end position="383"/>
    </location>
</feature>
<dbReference type="GO" id="GO:0016491">
    <property type="term" value="F:oxidoreductase activity"/>
    <property type="evidence" value="ECO:0007669"/>
    <property type="project" value="UniProtKB-KW"/>
</dbReference>
<dbReference type="GO" id="GO:0008270">
    <property type="term" value="F:zinc ion binding"/>
    <property type="evidence" value="ECO:0007669"/>
    <property type="project" value="InterPro"/>
</dbReference>
<dbReference type="InterPro" id="IPR020843">
    <property type="entry name" value="ER"/>
</dbReference>
<dbReference type="PANTHER" id="PTHR23389:SF6">
    <property type="entry name" value="REPLICATION FACTOR C SUBUNIT 1"/>
    <property type="match status" value="1"/>
</dbReference>
<dbReference type="GO" id="GO:0016887">
    <property type="term" value="F:ATP hydrolysis activity"/>
    <property type="evidence" value="ECO:0007669"/>
    <property type="project" value="InterPro"/>
</dbReference>
<keyword evidence="10" id="KW-0067">ATP-binding</keyword>
<dbReference type="Pfam" id="PF16912">
    <property type="entry name" value="Glu_dehyd_C"/>
    <property type="match status" value="1"/>
</dbReference>
<dbReference type="Gene3D" id="3.40.50.300">
    <property type="entry name" value="P-loop containing nucleotide triphosphate hydrolases"/>
    <property type="match status" value="1"/>
</dbReference>
<evidence type="ECO:0000256" key="13">
    <source>
        <dbReference type="ARBA" id="ARBA00023242"/>
    </source>
</evidence>
<evidence type="ECO:0000256" key="9">
    <source>
        <dbReference type="ARBA" id="ARBA00022833"/>
    </source>
</evidence>
<feature type="region of interest" description="Disordered" evidence="17">
    <location>
        <begin position="444"/>
        <end position="555"/>
    </location>
</feature>
<dbReference type="CDD" id="cd18140">
    <property type="entry name" value="HLD_clamp_RFC"/>
    <property type="match status" value="1"/>
</dbReference>
<keyword evidence="12" id="KW-0238">DNA-binding</keyword>
<accession>A0AAD9VLY6</accession>
<dbReference type="EMBL" id="JAIFRP010000096">
    <property type="protein sequence ID" value="KAK2579319.1"/>
    <property type="molecule type" value="Genomic_DNA"/>
</dbReference>
<dbReference type="InterPro" id="IPR013154">
    <property type="entry name" value="ADH-like_N"/>
</dbReference>
<dbReference type="InterPro" id="IPR047854">
    <property type="entry name" value="RFC_lid"/>
</dbReference>
<dbReference type="Pfam" id="PF08519">
    <property type="entry name" value="RFC1"/>
    <property type="match status" value="1"/>
</dbReference>
<dbReference type="Pfam" id="PF25361">
    <property type="entry name" value="AAA_lid_RFC1"/>
    <property type="match status" value="1"/>
</dbReference>
<name>A0AAD9VLY6_9HYME</name>
<feature type="compositionally biased region" description="Basic and acidic residues" evidence="17">
    <location>
        <begin position="374"/>
        <end position="383"/>
    </location>
</feature>
<evidence type="ECO:0000256" key="7">
    <source>
        <dbReference type="ARBA" id="ARBA00022723"/>
    </source>
</evidence>
<evidence type="ECO:0000256" key="12">
    <source>
        <dbReference type="ARBA" id="ARBA00023125"/>
    </source>
</evidence>
<dbReference type="PROSITE" id="PS50172">
    <property type="entry name" value="BRCT"/>
    <property type="match status" value="1"/>
</dbReference>
<comment type="caution">
    <text evidence="19">The sequence shown here is derived from an EMBL/GenBank/DDBJ whole genome shotgun (WGS) entry which is preliminary data.</text>
</comment>
<feature type="region of interest" description="Disordered" evidence="17">
    <location>
        <begin position="1236"/>
        <end position="1301"/>
    </location>
</feature>
<dbReference type="Gene3D" id="3.40.50.720">
    <property type="entry name" value="NAD(P)-binding Rossmann-like Domain"/>
    <property type="match status" value="1"/>
</dbReference>
<dbReference type="InterPro" id="IPR013725">
    <property type="entry name" value="DNA_replication_fac_RFC1_C"/>
</dbReference>
<dbReference type="GO" id="GO:0005663">
    <property type="term" value="C:DNA replication factor C complex"/>
    <property type="evidence" value="ECO:0007669"/>
    <property type="project" value="InterPro"/>
</dbReference>
<dbReference type="SMART" id="SM00292">
    <property type="entry name" value="BRCT"/>
    <property type="match status" value="1"/>
</dbReference>
<dbReference type="SUPFAM" id="SSF52540">
    <property type="entry name" value="P-loop containing nucleoside triphosphate hydrolases"/>
    <property type="match status" value="1"/>
</dbReference>
<feature type="compositionally biased region" description="Basic and acidic residues" evidence="17">
    <location>
        <begin position="353"/>
        <end position="362"/>
    </location>
</feature>
<dbReference type="InterPro" id="IPR036291">
    <property type="entry name" value="NAD(P)-bd_dom_sf"/>
</dbReference>
<dbReference type="SUPFAM" id="SSF51735">
    <property type="entry name" value="NAD(P)-binding Rossmann-fold domains"/>
    <property type="match status" value="1"/>
</dbReference>
<dbReference type="FunFam" id="1.20.272.10:FF:000005">
    <property type="entry name" value="Replication factor C subunit 1"/>
    <property type="match status" value="1"/>
</dbReference>